<feature type="compositionally biased region" description="Basic and acidic residues" evidence="1">
    <location>
        <begin position="260"/>
        <end position="271"/>
    </location>
</feature>
<dbReference type="GeneID" id="20374932"/>
<accession>R9ANT3</accession>
<dbReference type="OMA" id="ASNIHRN"/>
<gene>
    <name evidence="2" type="ORF">J056_001980</name>
</gene>
<reference evidence="3" key="1">
    <citation type="journal article" date="2013" name="BMC Genomics">
        <title>Genome and transcriptome sequencing of the halophilic fungus Wallemia ichthyophaga: haloadaptations present and absent.</title>
        <authorList>
            <person name="Zajc J."/>
            <person name="Liu Y."/>
            <person name="Dai W."/>
            <person name="Yang Z."/>
            <person name="Hu J."/>
            <person name="Gostincar C."/>
            <person name="Gunde-Cimerman N."/>
        </authorList>
    </citation>
    <scope>NUCLEOTIDE SEQUENCE [LARGE SCALE GENOMIC DNA]</scope>
    <source>
        <strain evidence="3">EXF-994 / CBS 113033</strain>
    </source>
</reference>
<proteinExistence type="predicted"/>
<name>R9ANT3_WALI9</name>
<evidence type="ECO:0000256" key="1">
    <source>
        <dbReference type="SAM" id="MobiDB-lite"/>
    </source>
</evidence>
<dbReference type="EMBL" id="KE007225">
    <property type="protein sequence ID" value="EOR03902.1"/>
    <property type="molecule type" value="Genomic_DNA"/>
</dbReference>
<dbReference type="KEGG" id="wic:J056_001980"/>
<dbReference type="AlphaFoldDB" id="R9ANT3"/>
<feature type="region of interest" description="Disordered" evidence="1">
    <location>
        <begin position="1"/>
        <end position="101"/>
    </location>
</feature>
<dbReference type="RefSeq" id="XP_009266119.1">
    <property type="nucleotide sequence ID" value="XM_009267844.1"/>
</dbReference>
<feature type="compositionally biased region" description="Polar residues" evidence="1">
    <location>
        <begin position="204"/>
        <end position="239"/>
    </location>
</feature>
<evidence type="ECO:0000313" key="2">
    <source>
        <dbReference type="EMBL" id="EOR03902.1"/>
    </source>
</evidence>
<feature type="compositionally biased region" description="Basic and acidic residues" evidence="1">
    <location>
        <begin position="242"/>
        <end position="253"/>
    </location>
</feature>
<feature type="region of interest" description="Disordered" evidence="1">
    <location>
        <begin position="148"/>
        <end position="271"/>
    </location>
</feature>
<sequence>MSDLSAQDEFANKLEPPPEARELGAPKTPSILRNSKEGGESTATAPRKMSADGVSFAPLPQRPASMPRRNSITLGVAARSSFFNGGGNSGNASNIHRNSDGSLVKTFTAQEWKEMEQSQEKNVVDLGDVAVDAGKRLVRLFRRGENRDVEKGKNGDKNKNKIKDKDKFMDKQLEDVGEQKLEEEDQDDQDNHHHHHQQHYDTDSSIGTLSPNTSHSHVSQSTADTSHGNSSVHARTSFNDLHPYKRGNDEQLKDYALGFDPDRLKAKREQM</sequence>
<feature type="compositionally biased region" description="Basic and acidic residues" evidence="1">
    <location>
        <begin position="148"/>
        <end position="180"/>
    </location>
</feature>
<dbReference type="Proteomes" id="UP000014064">
    <property type="component" value="Unassembled WGS sequence"/>
</dbReference>
<organism evidence="2 3">
    <name type="scientific">Wallemia ichthyophaga (strain EXF-994 / CBS 113033)</name>
    <dbReference type="NCBI Taxonomy" id="1299270"/>
    <lineage>
        <taxon>Eukaryota</taxon>
        <taxon>Fungi</taxon>
        <taxon>Dikarya</taxon>
        <taxon>Basidiomycota</taxon>
        <taxon>Wallemiomycotina</taxon>
        <taxon>Wallemiomycetes</taxon>
        <taxon>Wallemiales</taxon>
        <taxon>Wallemiaceae</taxon>
        <taxon>Wallemia</taxon>
    </lineage>
</organism>
<dbReference type="HOGENOM" id="CLU_1027462_0_0_1"/>
<protein>
    <submittedName>
        <fullName evidence="2">Uncharacterized protein</fullName>
    </submittedName>
</protein>
<evidence type="ECO:0000313" key="3">
    <source>
        <dbReference type="Proteomes" id="UP000014064"/>
    </source>
</evidence>
<keyword evidence="3" id="KW-1185">Reference proteome</keyword>
<feature type="compositionally biased region" description="Basic and acidic residues" evidence="1">
    <location>
        <begin position="10"/>
        <end position="24"/>
    </location>
</feature>